<evidence type="ECO:0000313" key="3">
    <source>
        <dbReference type="EMBL" id="GAA2614905.1"/>
    </source>
</evidence>
<organism evidence="3 4">
    <name type="scientific">Streptomyces axinellae</name>
    <dbReference type="NCBI Taxonomy" id="552788"/>
    <lineage>
        <taxon>Bacteria</taxon>
        <taxon>Bacillati</taxon>
        <taxon>Actinomycetota</taxon>
        <taxon>Actinomycetes</taxon>
        <taxon>Kitasatosporales</taxon>
        <taxon>Streptomycetaceae</taxon>
        <taxon>Streptomyces</taxon>
    </lineage>
</organism>
<comment type="caution">
    <text evidence="3">The sequence shown here is derived from an EMBL/GenBank/DDBJ whole genome shotgun (WGS) entry which is preliminary data.</text>
</comment>
<protein>
    <submittedName>
        <fullName evidence="3">Pilus assembly protein TadG-related protein</fullName>
    </submittedName>
</protein>
<evidence type="ECO:0000313" key="4">
    <source>
        <dbReference type="Proteomes" id="UP001501447"/>
    </source>
</evidence>
<dbReference type="InterPro" id="IPR028087">
    <property type="entry name" value="Tad_N"/>
</dbReference>
<dbReference type="Proteomes" id="UP001501447">
    <property type="component" value="Unassembled WGS sequence"/>
</dbReference>
<keyword evidence="1" id="KW-0812">Transmembrane</keyword>
<keyword evidence="1" id="KW-1133">Transmembrane helix</keyword>
<feature type="domain" description="Putative Flp pilus-assembly TadG-like N-terminal" evidence="2">
    <location>
        <begin position="61"/>
        <end position="108"/>
    </location>
</feature>
<name>A0ABP6CGW4_9ACTN</name>
<evidence type="ECO:0000256" key="1">
    <source>
        <dbReference type="SAM" id="Phobius"/>
    </source>
</evidence>
<accession>A0ABP6CGW4</accession>
<gene>
    <name evidence="3" type="ORF">GCM10009863_30790</name>
</gene>
<keyword evidence="4" id="KW-1185">Reference proteome</keyword>
<dbReference type="Pfam" id="PF13400">
    <property type="entry name" value="Tad"/>
    <property type="match status" value="1"/>
</dbReference>
<proteinExistence type="predicted"/>
<evidence type="ECO:0000259" key="2">
    <source>
        <dbReference type="Pfam" id="PF13400"/>
    </source>
</evidence>
<dbReference type="EMBL" id="BAAARJ010000009">
    <property type="protein sequence ID" value="GAA2614905.1"/>
    <property type="molecule type" value="Genomic_DNA"/>
</dbReference>
<reference evidence="4" key="1">
    <citation type="journal article" date="2019" name="Int. J. Syst. Evol. Microbiol.">
        <title>The Global Catalogue of Microorganisms (GCM) 10K type strain sequencing project: providing services to taxonomists for standard genome sequencing and annotation.</title>
        <authorList>
            <consortium name="The Broad Institute Genomics Platform"/>
            <consortium name="The Broad Institute Genome Sequencing Center for Infectious Disease"/>
            <person name="Wu L."/>
            <person name="Ma J."/>
        </authorList>
    </citation>
    <scope>NUCLEOTIDE SEQUENCE [LARGE SCALE GENOMIC DNA]</scope>
    <source>
        <strain evidence="4">JCM 16373</strain>
    </source>
</reference>
<keyword evidence="1" id="KW-0472">Membrane</keyword>
<sequence length="194" mass="20539">MSGDFPGHRMQADSVADRRVANFAADRMVVDPGERRTVALRRRAAAGEWLRSRRGACGDRGSGAGAVIIFALLFLALAAFVVDGGLSISQRERAADIAEQAARYAAQDIDEEALRASRGKNAPINYENCPGRVSKFARQSGLSGADVAASGCVSASAQQVEVRIRLTYRPVLTGLFYSAPLTVHGTAKAESVTG</sequence>
<feature type="transmembrane region" description="Helical" evidence="1">
    <location>
        <begin position="61"/>
        <end position="82"/>
    </location>
</feature>